<dbReference type="PROSITE" id="PS50109">
    <property type="entry name" value="HIS_KIN"/>
    <property type="match status" value="1"/>
</dbReference>
<keyword evidence="6 11" id="KW-0812">Transmembrane</keyword>
<evidence type="ECO:0000313" key="14">
    <source>
        <dbReference type="EMBL" id="SPH18833.1"/>
    </source>
</evidence>
<dbReference type="AlphaFoldDB" id="A0A2R8B8R0"/>
<dbReference type="OrthoDB" id="9815202at2"/>
<dbReference type="PANTHER" id="PTHR45436">
    <property type="entry name" value="SENSOR HISTIDINE KINASE YKOH"/>
    <property type="match status" value="1"/>
</dbReference>
<evidence type="ECO:0000256" key="10">
    <source>
        <dbReference type="ARBA" id="ARBA00023136"/>
    </source>
</evidence>
<evidence type="ECO:0000259" key="13">
    <source>
        <dbReference type="PROSITE" id="PS50885"/>
    </source>
</evidence>
<accession>A0A2R8B8R0</accession>
<keyword evidence="8 11" id="KW-1133">Transmembrane helix</keyword>
<keyword evidence="9" id="KW-0902">Two-component regulatory system</keyword>
<dbReference type="InterPro" id="IPR004358">
    <property type="entry name" value="Sig_transdc_His_kin-like_C"/>
</dbReference>
<dbReference type="InterPro" id="IPR050428">
    <property type="entry name" value="TCS_sensor_his_kinase"/>
</dbReference>
<dbReference type="Pfam" id="PF00512">
    <property type="entry name" value="HisKA"/>
    <property type="match status" value="1"/>
</dbReference>
<dbReference type="InterPro" id="IPR005467">
    <property type="entry name" value="His_kinase_dom"/>
</dbReference>
<dbReference type="RefSeq" id="WP_108853235.1">
    <property type="nucleotide sequence ID" value="NZ_OMOQ01000001.1"/>
</dbReference>
<dbReference type="Gene3D" id="1.10.287.130">
    <property type="match status" value="1"/>
</dbReference>
<evidence type="ECO:0000256" key="3">
    <source>
        <dbReference type="ARBA" id="ARBA00012438"/>
    </source>
</evidence>
<dbReference type="PANTHER" id="PTHR45436:SF8">
    <property type="entry name" value="HISTIDINE KINASE"/>
    <property type="match status" value="1"/>
</dbReference>
<evidence type="ECO:0000256" key="8">
    <source>
        <dbReference type="ARBA" id="ARBA00022989"/>
    </source>
</evidence>
<dbReference type="SMART" id="SM00304">
    <property type="entry name" value="HAMP"/>
    <property type="match status" value="1"/>
</dbReference>
<dbReference type="InterPro" id="IPR036097">
    <property type="entry name" value="HisK_dim/P_sf"/>
</dbReference>
<dbReference type="InterPro" id="IPR003661">
    <property type="entry name" value="HisK_dim/P_dom"/>
</dbReference>
<gene>
    <name evidence="14" type="primary">tcrY</name>
    <name evidence="14" type="ORF">DEA8626_02378</name>
</gene>
<keyword evidence="15" id="KW-1185">Reference proteome</keyword>
<comment type="catalytic activity">
    <reaction evidence="1">
        <text>ATP + protein L-histidine = ADP + protein N-phospho-L-histidine.</text>
        <dbReference type="EC" id="2.7.13.3"/>
    </reaction>
</comment>
<dbReference type="CDD" id="cd00082">
    <property type="entry name" value="HisKA"/>
    <property type="match status" value="1"/>
</dbReference>
<evidence type="ECO:0000256" key="11">
    <source>
        <dbReference type="SAM" id="Phobius"/>
    </source>
</evidence>
<keyword evidence="7 14" id="KW-0418">Kinase</keyword>
<evidence type="ECO:0000256" key="4">
    <source>
        <dbReference type="ARBA" id="ARBA00022553"/>
    </source>
</evidence>
<dbReference type="InterPro" id="IPR003594">
    <property type="entry name" value="HATPase_dom"/>
</dbReference>
<comment type="subcellular location">
    <subcellularLocation>
        <location evidence="2">Membrane</location>
    </subcellularLocation>
</comment>
<dbReference type="SUPFAM" id="SSF55874">
    <property type="entry name" value="ATPase domain of HSP90 chaperone/DNA topoisomerase II/histidine kinase"/>
    <property type="match status" value="1"/>
</dbReference>
<dbReference type="SUPFAM" id="SSF47384">
    <property type="entry name" value="Homodimeric domain of signal transducing histidine kinase"/>
    <property type="match status" value="1"/>
</dbReference>
<dbReference type="PROSITE" id="PS50885">
    <property type="entry name" value="HAMP"/>
    <property type="match status" value="1"/>
</dbReference>
<feature type="transmembrane region" description="Helical" evidence="11">
    <location>
        <begin position="12"/>
        <end position="38"/>
    </location>
</feature>
<dbReference type="InterPro" id="IPR036890">
    <property type="entry name" value="HATPase_C_sf"/>
</dbReference>
<keyword evidence="4" id="KW-0597">Phosphoprotein</keyword>
<evidence type="ECO:0000256" key="6">
    <source>
        <dbReference type="ARBA" id="ARBA00022692"/>
    </source>
</evidence>
<evidence type="ECO:0000313" key="15">
    <source>
        <dbReference type="Proteomes" id="UP000244924"/>
    </source>
</evidence>
<dbReference type="SMART" id="SM00388">
    <property type="entry name" value="HisKA"/>
    <property type="match status" value="1"/>
</dbReference>
<feature type="domain" description="Histidine kinase" evidence="12">
    <location>
        <begin position="241"/>
        <end position="455"/>
    </location>
</feature>
<evidence type="ECO:0000259" key="12">
    <source>
        <dbReference type="PROSITE" id="PS50109"/>
    </source>
</evidence>
<dbReference type="Gene3D" id="3.30.565.10">
    <property type="entry name" value="Histidine kinase-like ATPase, C-terminal domain"/>
    <property type="match status" value="1"/>
</dbReference>
<dbReference type="GO" id="GO:0005886">
    <property type="term" value="C:plasma membrane"/>
    <property type="evidence" value="ECO:0007669"/>
    <property type="project" value="TreeGrafter"/>
</dbReference>
<dbReference type="Pfam" id="PF02518">
    <property type="entry name" value="HATPase_c"/>
    <property type="match status" value="1"/>
</dbReference>
<feature type="transmembrane region" description="Helical" evidence="11">
    <location>
        <begin position="155"/>
        <end position="178"/>
    </location>
</feature>
<dbReference type="EMBL" id="OMOQ01000001">
    <property type="protein sequence ID" value="SPH18833.1"/>
    <property type="molecule type" value="Genomic_DNA"/>
</dbReference>
<dbReference type="InterPro" id="IPR003660">
    <property type="entry name" value="HAMP_dom"/>
</dbReference>
<evidence type="ECO:0000256" key="7">
    <source>
        <dbReference type="ARBA" id="ARBA00022777"/>
    </source>
</evidence>
<keyword evidence="10 11" id="KW-0472">Membrane</keyword>
<evidence type="ECO:0000256" key="9">
    <source>
        <dbReference type="ARBA" id="ARBA00023012"/>
    </source>
</evidence>
<protein>
    <recommendedName>
        <fullName evidence="3">histidine kinase</fullName>
        <ecNumber evidence="3">2.7.13.3</ecNumber>
    </recommendedName>
</protein>
<proteinExistence type="predicted"/>
<evidence type="ECO:0000256" key="5">
    <source>
        <dbReference type="ARBA" id="ARBA00022679"/>
    </source>
</evidence>
<evidence type="ECO:0000256" key="1">
    <source>
        <dbReference type="ARBA" id="ARBA00000085"/>
    </source>
</evidence>
<organism evidence="14 15">
    <name type="scientific">Albidovulum aquaemixtae</name>
    <dbReference type="NCBI Taxonomy" id="1542388"/>
    <lineage>
        <taxon>Bacteria</taxon>
        <taxon>Pseudomonadati</taxon>
        <taxon>Pseudomonadota</taxon>
        <taxon>Alphaproteobacteria</taxon>
        <taxon>Rhodobacterales</taxon>
        <taxon>Paracoccaceae</taxon>
        <taxon>Albidovulum</taxon>
    </lineage>
</organism>
<dbReference type="EC" id="2.7.13.3" evidence="3"/>
<dbReference type="Gene3D" id="6.10.340.10">
    <property type="match status" value="1"/>
</dbReference>
<sequence>MARQRSSILESTPLRLTVALIALFAIVFLLTFAATYTITRSAMLTSLNDSLVQEMTGFRAAPSAEALSALVRSQSSVTDPKQKILSYLAPGGFVAGNAALLPEREGFRAIALGSTTGDGSGEIDGEYFTLTERLRGGLMTIAFSAAPVDELGATFIRVFLFSLLPTTAIALCGGLLLARRSARRLDALETTLDRLTAGDLKARVPTLPGRADDLTRIGERIDRMAVSQEAQVSALRQVSADIAHDLKTPIQRVSVMLNRLKDDKRLPSEAVEIANQATAETDRIVAIFQALLQIAQIEGGSPRARFAEVDIAALSETFAEVYTPAAEESGHRLVCSRPAEPVRVSGDKTLLGQAIANLVENALRHTPPGTVVTLELDCQAGQPVLSVADTGPGIPEAERDNALRRLYRLETSRTTPGSGLGLSLVAVIADLHGAKLSLVDNAPGLRAELRFPPVAKSEHRPEP</sequence>
<reference evidence="14 15" key="1">
    <citation type="submission" date="2018-03" db="EMBL/GenBank/DDBJ databases">
        <authorList>
            <person name="Keele B.F."/>
        </authorList>
    </citation>
    <scope>NUCLEOTIDE SEQUENCE [LARGE SCALE GENOMIC DNA]</scope>
    <source>
        <strain evidence="14 15">CECT 8626</strain>
    </source>
</reference>
<name>A0A2R8B8R0_9RHOB</name>
<dbReference type="Proteomes" id="UP000244924">
    <property type="component" value="Unassembled WGS sequence"/>
</dbReference>
<keyword evidence="5 14" id="KW-0808">Transferase</keyword>
<dbReference type="PRINTS" id="PR00344">
    <property type="entry name" value="BCTRLSENSOR"/>
</dbReference>
<feature type="domain" description="HAMP" evidence="13">
    <location>
        <begin position="179"/>
        <end position="233"/>
    </location>
</feature>
<dbReference type="SMART" id="SM00387">
    <property type="entry name" value="HATPase_c"/>
    <property type="match status" value="1"/>
</dbReference>
<evidence type="ECO:0000256" key="2">
    <source>
        <dbReference type="ARBA" id="ARBA00004370"/>
    </source>
</evidence>
<dbReference type="GO" id="GO:0000155">
    <property type="term" value="F:phosphorelay sensor kinase activity"/>
    <property type="evidence" value="ECO:0007669"/>
    <property type="project" value="InterPro"/>
</dbReference>